<dbReference type="SUPFAM" id="SSF50685">
    <property type="entry name" value="Barwin-like endoglucanases"/>
    <property type="match status" value="1"/>
</dbReference>
<dbReference type="AlphaFoldDB" id="A0A0L9TR72"/>
<dbReference type="PANTHER" id="PTHR47480:SF1">
    <property type="entry name" value="EG45-LIKE DOMAIN CONTAINING PROTEIN 1"/>
    <property type="match status" value="1"/>
</dbReference>
<evidence type="ECO:0000256" key="1">
    <source>
        <dbReference type="SAM" id="SignalP"/>
    </source>
</evidence>
<dbReference type="Proteomes" id="UP000053144">
    <property type="component" value="Chromosome 1"/>
</dbReference>
<dbReference type="InterPro" id="IPR036908">
    <property type="entry name" value="RlpA-like_sf"/>
</dbReference>
<dbReference type="SMART" id="SM00837">
    <property type="entry name" value="DPBB_1"/>
    <property type="match status" value="1"/>
</dbReference>
<feature type="domain" description="Expansin-like EG45" evidence="2">
    <location>
        <begin position="75"/>
        <end position="171"/>
    </location>
</feature>
<organism evidence="3 4">
    <name type="scientific">Phaseolus angularis</name>
    <name type="common">Azuki bean</name>
    <name type="synonym">Vigna angularis</name>
    <dbReference type="NCBI Taxonomy" id="3914"/>
    <lineage>
        <taxon>Eukaryota</taxon>
        <taxon>Viridiplantae</taxon>
        <taxon>Streptophyta</taxon>
        <taxon>Embryophyta</taxon>
        <taxon>Tracheophyta</taxon>
        <taxon>Spermatophyta</taxon>
        <taxon>Magnoliopsida</taxon>
        <taxon>eudicotyledons</taxon>
        <taxon>Gunneridae</taxon>
        <taxon>Pentapetalae</taxon>
        <taxon>rosids</taxon>
        <taxon>fabids</taxon>
        <taxon>Fabales</taxon>
        <taxon>Fabaceae</taxon>
        <taxon>Papilionoideae</taxon>
        <taxon>50 kb inversion clade</taxon>
        <taxon>NPAAA clade</taxon>
        <taxon>indigoferoid/millettioid clade</taxon>
        <taxon>Phaseoleae</taxon>
        <taxon>Vigna</taxon>
    </lineage>
</organism>
<name>A0A0L9TR72_PHAAN</name>
<dbReference type="Pfam" id="PF03330">
    <property type="entry name" value="DPBB_1"/>
    <property type="match status" value="1"/>
</dbReference>
<dbReference type="OMA" id="ACYNDSA"/>
<dbReference type="InterPro" id="IPR007112">
    <property type="entry name" value="Expansin/allergen_DPBB_dom"/>
</dbReference>
<feature type="chain" id="PRO_5005594908" description="Expansin-like EG45 domain-containing protein" evidence="1">
    <location>
        <begin position="26"/>
        <end position="171"/>
    </location>
</feature>
<reference evidence="4" key="1">
    <citation type="journal article" date="2015" name="Proc. Natl. Acad. Sci. U.S.A.">
        <title>Genome sequencing of adzuki bean (Vigna angularis) provides insight into high starch and low fat accumulation and domestication.</title>
        <authorList>
            <person name="Yang K."/>
            <person name="Tian Z."/>
            <person name="Chen C."/>
            <person name="Luo L."/>
            <person name="Zhao B."/>
            <person name="Wang Z."/>
            <person name="Yu L."/>
            <person name="Li Y."/>
            <person name="Sun Y."/>
            <person name="Li W."/>
            <person name="Chen Y."/>
            <person name="Li Y."/>
            <person name="Zhang Y."/>
            <person name="Ai D."/>
            <person name="Zhao J."/>
            <person name="Shang C."/>
            <person name="Ma Y."/>
            <person name="Wu B."/>
            <person name="Wang M."/>
            <person name="Gao L."/>
            <person name="Sun D."/>
            <person name="Zhang P."/>
            <person name="Guo F."/>
            <person name="Wang W."/>
            <person name="Li Y."/>
            <person name="Wang J."/>
            <person name="Varshney R.K."/>
            <person name="Wang J."/>
            <person name="Ling H.Q."/>
            <person name="Wan P."/>
        </authorList>
    </citation>
    <scope>NUCLEOTIDE SEQUENCE</scope>
    <source>
        <strain evidence="4">cv. Jingnong 6</strain>
    </source>
</reference>
<sequence>MSPTTLHYFSSFFLLFIILSHHSNADVGTSSRYSPPYLRKYLHHQKYIYVNTSNYKLINSFLIIYLSYYIASGCYGNEATQFPSSNLFAAAGDGIWDNGAACGRQYLVRCISAEEPMTCIPDQSIQIKIVDYAASAVSPPSTAGTTMVLSDKAFGSIANSSAALINIEFQQ</sequence>
<gene>
    <name evidence="3" type="ORF">LR48_Vigan01g263400</name>
</gene>
<evidence type="ECO:0000259" key="2">
    <source>
        <dbReference type="PROSITE" id="PS50842"/>
    </source>
</evidence>
<keyword evidence="1" id="KW-0732">Signal</keyword>
<evidence type="ECO:0000313" key="3">
    <source>
        <dbReference type="EMBL" id="KOM33078.1"/>
    </source>
</evidence>
<feature type="signal peptide" evidence="1">
    <location>
        <begin position="1"/>
        <end position="25"/>
    </location>
</feature>
<accession>A0A0L9TR72</accession>
<dbReference type="STRING" id="3914.A0A0L9TR72"/>
<proteinExistence type="predicted"/>
<protein>
    <recommendedName>
        <fullName evidence="2">Expansin-like EG45 domain-containing protein</fullName>
    </recommendedName>
</protein>
<dbReference type="PROSITE" id="PS50842">
    <property type="entry name" value="EXPANSIN_EG45"/>
    <property type="match status" value="1"/>
</dbReference>
<evidence type="ECO:0000313" key="4">
    <source>
        <dbReference type="Proteomes" id="UP000053144"/>
    </source>
</evidence>
<dbReference type="PANTHER" id="PTHR47480">
    <property type="entry name" value="EG45-LIKE DOMAIN CONTAINING PROTEIN"/>
    <property type="match status" value="1"/>
</dbReference>
<dbReference type="Gene3D" id="2.40.40.10">
    <property type="entry name" value="RlpA-like domain"/>
    <property type="match status" value="1"/>
</dbReference>
<dbReference type="CDD" id="cd22269">
    <property type="entry name" value="DPBB_EG45-like"/>
    <property type="match status" value="1"/>
</dbReference>
<dbReference type="EMBL" id="CM003371">
    <property type="protein sequence ID" value="KOM33078.1"/>
    <property type="molecule type" value="Genomic_DNA"/>
</dbReference>
<dbReference type="InterPro" id="IPR009009">
    <property type="entry name" value="RlpA-like_DPBB"/>
</dbReference>
<dbReference type="Gramene" id="KOM33078">
    <property type="protein sequence ID" value="KOM33078"/>
    <property type="gene ID" value="LR48_Vigan01g263400"/>
</dbReference>